<dbReference type="InterPro" id="IPR006442">
    <property type="entry name" value="Antitoxin_Phd/YefM"/>
</dbReference>
<dbReference type="RefSeq" id="WP_231448065.1">
    <property type="nucleotide sequence ID" value="NZ_JAJOMB010000021.1"/>
</dbReference>
<dbReference type="EMBL" id="JAJOMB010000021">
    <property type="protein sequence ID" value="MCD5315261.1"/>
    <property type="molecule type" value="Genomic_DNA"/>
</dbReference>
<evidence type="ECO:0000313" key="5">
    <source>
        <dbReference type="Proteomes" id="UP001138997"/>
    </source>
</evidence>
<protein>
    <recommendedName>
        <fullName evidence="2">Antitoxin</fullName>
    </recommendedName>
</protein>
<organism evidence="4 5">
    <name type="scientific">Kineosporia babensis</name>
    <dbReference type="NCBI Taxonomy" id="499548"/>
    <lineage>
        <taxon>Bacteria</taxon>
        <taxon>Bacillati</taxon>
        <taxon>Actinomycetota</taxon>
        <taxon>Actinomycetes</taxon>
        <taxon>Kineosporiales</taxon>
        <taxon>Kineosporiaceae</taxon>
        <taxon>Kineosporia</taxon>
    </lineage>
</organism>
<dbReference type="InterPro" id="IPR036165">
    <property type="entry name" value="YefM-like_sf"/>
</dbReference>
<dbReference type="AlphaFoldDB" id="A0A9X1NLD5"/>
<proteinExistence type="inferred from homology"/>
<dbReference type="Pfam" id="PF02604">
    <property type="entry name" value="PhdYeFM_antitox"/>
    <property type="match status" value="1"/>
</dbReference>
<evidence type="ECO:0000313" key="4">
    <source>
        <dbReference type="EMBL" id="MCD5315261.1"/>
    </source>
</evidence>
<dbReference type="NCBIfam" id="TIGR01552">
    <property type="entry name" value="phd_fam"/>
    <property type="match status" value="1"/>
</dbReference>
<evidence type="ECO:0000256" key="2">
    <source>
        <dbReference type="RuleBase" id="RU362080"/>
    </source>
</evidence>
<comment type="caution">
    <text evidence="4">The sequence shown here is derived from an EMBL/GenBank/DDBJ whole genome shotgun (WGS) entry which is preliminary data.</text>
</comment>
<keyword evidence="5" id="KW-1185">Reference proteome</keyword>
<dbReference type="Proteomes" id="UP001138997">
    <property type="component" value="Unassembled WGS sequence"/>
</dbReference>
<gene>
    <name evidence="4" type="ORF">LR394_30600</name>
</gene>
<comment type="function">
    <text evidence="2">Antitoxin component of a type II toxin-antitoxin (TA) system.</text>
</comment>
<accession>A0A9X1NLD5</accession>
<feature type="region of interest" description="Disordered" evidence="3">
    <location>
        <begin position="64"/>
        <end position="89"/>
    </location>
</feature>
<dbReference type="Gene3D" id="3.40.1620.10">
    <property type="entry name" value="YefM-like domain"/>
    <property type="match status" value="1"/>
</dbReference>
<evidence type="ECO:0000256" key="3">
    <source>
        <dbReference type="SAM" id="MobiDB-lite"/>
    </source>
</evidence>
<comment type="similarity">
    <text evidence="1 2">Belongs to the phD/YefM antitoxin family.</text>
</comment>
<evidence type="ECO:0000256" key="1">
    <source>
        <dbReference type="ARBA" id="ARBA00009981"/>
    </source>
</evidence>
<reference evidence="4" key="1">
    <citation type="submission" date="2021-11" db="EMBL/GenBank/DDBJ databases">
        <title>Streptomyces corallinus and Kineosporia corallina sp. nov., two new coral-derived marine actinobacteria.</title>
        <authorList>
            <person name="Buangrab K."/>
            <person name="Sutthacheep M."/>
            <person name="Yeemin T."/>
            <person name="Harunari E."/>
            <person name="Igarashi Y."/>
            <person name="Sripreechasak P."/>
            <person name="Kanchanasin P."/>
            <person name="Tanasupawat S."/>
            <person name="Phongsopitanun W."/>
        </authorList>
    </citation>
    <scope>NUCLEOTIDE SEQUENCE</scope>
    <source>
        <strain evidence="4">JCM 31032</strain>
    </source>
</reference>
<dbReference type="SUPFAM" id="SSF143120">
    <property type="entry name" value="YefM-like"/>
    <property type="match status" value="1"/>
</dbReference>
<name>A0A9X1NLD5_9ACTN</name>
<sequence length="89" mass="10110">MIDVPRISVREARAHLADVVDKAERDQPTVILRRNKPVAAVVPLDVLKHYLELEEREISRIVDERTKAQSSDRAVPLEDVLSETASRAR</sequence>